<keyword evidence="2" id="KW-1185">Reference proteome</keyword>
<dbReference type="EMBL" id="JAHRIO010041106">
    <property type="protein sequence ID" value="MEQ2171898.1"/>
    <property type="molecule type" value="Genomic_DNA"/>
</dbReference>
<gene>
    <name evidence="1" type="ORF">GOODEAATRI_015292</name>
</gene>
<dbReference type="Proteomes" id="UP001476798">
    <property type="component" value="Unassembled WGS sequence"/>
</dbReference>
<organism evidence="1 2">
    <name type="scientific">Goodea atripinnis</name>
    <dbReference type="NCBI Taxonomy" id="208336"/>
    <lineage>
        <taxon>Eukaryota</taxon>
        <taxon>Metazoa</taxon>
        <taxon>Chordata</taxon>
        <taxon>Craniata</taxon>
        <taxon>Vertebrata</taxon>
        <taxon>Euteleostomi</taxon>
        <taxon>Actinopterygii</taxon>
        <taxon>Neopterygii</taxon>
        <taxon>Teleostei</taxon>
        <taxon>Neoteleostei</taxon>
        <taxon>Acanthomorphata</taxon>
        <taxon>Ovalentaria</taxon>
        <taxon>Atherinomorphae</taxon>
        <taxon>Cyprinodontiformes</taxon>
        <taxon>Goodeidae</taxon>
        <taxon>Goodea</taxon>
    </lineage>
</organism>
<reference evidence="1 2" key="1">
    <citation type="submission" date="2021-06" db="EMBL/GenBank/DDBJ databases">
        <authorList>
            <person name="Palmer J.M."/>
        </authorList>
    </citation>
    <scope>NUCLEOTIDE SEQUENCE [LARGE SCALE GENOMIC DNA]</scope>
    <source>
        <strain evidence="1 2">GA_2019</strain>
        <tissue evidence="1">Muscle</tissue>
    </source>
</reference>
<proteinExistence type="predicted"/>
<accession>A0ABV0NMY8</accession>
<sequence>MMHRINEIHDCPVFITTLTGYPLVPNLILHPFLHLHRSYISTGMRWGLCNLCGLNLPERASFNLAMRRDALRLSELSASNPHLFTSADKRGNRCRSTWAEPSFAPRCAEISPSTHFVFALWNLKSLFFLLDLLQQINAHLDV</sequence>
<comment type="caution">
    <text evidence="1">The sequence shown here is derived from an EMBL/GenBank/DDBJ whole genome shotgun (WGS) entry which is preliminary data.</text>
</comment>
<name>A0ABV0NMY8_9TELE</name>
<evidence type="ECO:0000313" key="2">
    <source>
        <dbReference type="Proteomes" id="UP001476798"/>
    </source>
</evidence>
<evidence type="ECO:0000313" key="1">
    <source>
        <dbReference type="EMBL" id="MEQ2171898.1"/>
    </source>
</evidence>
<protein>
    <submittedName>
        <fullName evidence="1">Uncharacterized protein</fullName>
    </submittedName>
</protein>